<proteinExistence type="predicted"/>
<reference evidence="1" key="1">
    <citation type="journal article" date="2011" name="PLoS Biol.">
        <title>Gene gain and loss during evolution of obligate parasitism in the white rust pathogen of Arabidopsis thaliana.</title>
        <authorList>
            <person name="Kemen E."/>
            <person name="Gardiner A."/>
            <person name="Schultz-Larsen T."/>
            <person name="Kemen A.C."/>
            <person name="Balmuth A.L."/>
            <person name="Robert-Seilaniantz A."/>
            <person name="Bailey K."/>
            <person name="Holub E."/>
            <person name="Studholme D.J."/>
            <person name="Maclean D."/>
            <person name="Jones J.D."/>
        </authorList>
    </citation>
    <scope>NUCLEOTIDE SEQUENCE</scope>
</reference>
<dbReference type="HOGENOM" id="CLU_2337913_0_0_1"/>
<gene>
    <name evidence="1" type="primary">AlNc14C313G10515</name>
    <name evidence="1" type="ORF">ALNC14_118360</name>
</gene>
<accession>F0WW73</accession>
<dbReference type="AlphaFoldDB" id="F0WW73"/>
<organism evidence="1">
    <name type="scientific">Albugo laibachii Nc14</name>
    <dbReference type="NCBI Taxonomy" id="890382"/>
    <lineage>
        <taxon>Eukaryota</taxon>
        <taxon>Sar</taxon>
        <taxon>Stramenopiles</taxon>
        <taxon>Oomycota</taxon>
        <taxon>Peronosporomycetes</taxon>
        <taxon>Albuginales</taxon>
        <taxon>Albuginaceae</taxon>
        <taxon>Albugo</taxon>
    </lineage>
</organism>
<protein>
    <submittedName>
        <fullName evidence="1">AlNc14C313G10515 protein</fullName>
    </submittedName>
</protein>
<name>F0WW73_9STRA</name>
<evidence type="ECO:0000313" key="1">
    <source>
        <dbReference type="EMBL" id="CCA25692.1"/>
    </source>
</evidence>
<sequence length="98" mass="10963">MDETSFLSRTDNTKVIALKGHGTFGRKNPNIRPLCYSLKGTHRCLLIWSEWEKDLVFSSWIFLPTLCNHSTSPSSRPYAHDGHRSVTKGAAIRMGSAA</sequence>
<dbReference type="EMBL" id="FR824358">
    <property type="protein sequence ID" value="CCA25692.1"/>
    <property type="molecule type" value="Genomic_DNA"/>
</dbReference>
<reference evidence="1" key="2">
    <citation type="submission" date="2011-02" db="EMBL/GenBank/DDBJ databases">
        <authorList>
            <person name="MacLean D."/>
        </authorList>
    </citation>
    <scope>NUCLEOTIDE SEQUENCE</scope>
</reference>